<gene>
    <name evidence="12" type="primary">recN</name>
    <name evidence="12" type="ORF">L0U88_06970</name>
</gene>
<dbReference type="PANTHER" id="PTHR11059">
    <property type="entry name" value="DNA REPAIR PROTEIN RECN"/>
    <property type="match status" value="1"/>
</dbReference>
<dbReference type="CDD" id="cd03241">
    <property type="entry name" value="ABC_RecN"/>
    <property type="match status" value="2"/>
</dbReference>
<sequence>MLQELRIRNYAIIDELDIRFDGGLTIITGETGAGKSILMGALSLILGQRADSSVILNREKKTVVEGVFAVPDKQEVRKFLEDEELDLQEELIIRRELSPNGKSRAFINDTPASLTQLQDLSSLLVDLHRQFDTLSLGSADFQMMVVDAMANNQELIHQYQQKYQHWQSCKKQLAAIEEQKLNSTKEQDYLQFLFNELEEAAFRDNELEELEEESKLLNSSEGIKLALSNLTQQLKYSEQPVVQSIKQLAQQVAPFTDAIAELKDLQARLTATQIELDDIAEEADRLGDKVSYDAERISQIEERLNLGYKLLKKHGFQETKQLVALHEELSGRLGNIEELDDKIRLLQQQVATAEQEMKNLGVRISEGRKKQVPVIEKQVNQLLVRVGMPNARLKLQMDTVEPGTTGMDAIDFLFDANKSNQFASIRKVASGGELSRLMLCIKSLIAKKVNLPTMIFDEIDTGISGEASMQVGMIMKELAATRQVICITHQPQIAGKADRHLFVYKEKAGKTIQTNIRVLSQAERITAIAQMIGGDKPSAIAIENAKELIANA</sequence>
<dbReference type="SMART" id="SM00382">
    <property type="entry name" value="AAA"/>
    <property type="match status" value="1"/>
</dbReference>
<evidence type="ECO:0000256" key="3">
    <source>
        <dbReference type="ARBA" id="ARBA00021315"/>
    </source>
</evidence>
<dbReference type="SUPFAM" id="SSF52540">
    <property type="entry name" value="P-loop containing nucleoside triphosphate hydrolases"/>
    <property type="match status" value="1"/>
</dbReference>
<dbReference type="Gene3D" id="6.10.140.1090">
    <property type="match status" value="1"/>
</dbReference>
<dbReference type="InterPro" id="IPR003395">
    <property type="entry name" value="RecF/RecN/SMC_N"/>
</dbReference>
<accession>A0ABS9BFJ2</accession>
<dbReference type="InterPro" id="IPR003593">
    <property type="entry name" value="AAA+_ATPase"/>
</dbReference>
<reference evidence="12 13" key="1">
    <citation type="submission" date="2022-01" db="EMBL/GenBank/DDBJ databases">
        <title>Flavihumibacter sp. nov., isolated from sediment of a river.</title>
        <authorList>
            <person name="Liu H."/>
        </authorList>
    </citation>
    <scope>NUCLEOTIDE SEQUENCE [LARGE SCALE GENOMIC DNA]</scope>
    <source>
        <strain evidence="12 13">RY-1</strain>
    </source>
</reference>
<dbReference type="NCBIfam" id="TIGR00634">
    <property type="entry name" value="recN"/>
    <property type="match status" value="1"/>
</dbReference>
<feature type="coiled-coil region" evidence="10">
    <location>
        <begin position="336"/>
        <end position="363"/>
    </location>
</feature>
<dbReference type="PANTHER" id="PTHR11059:SF0">
    <property type="entry name" value="DNA REPAIR PROTEIN RECN"/>
    <property type="match status" value="1"/>
</dbReference>
<evidence type="ECO:0000256" key="5">
    <source>
        <dbReference type="ARBA" id="ARBA00022763"/>
    </source>
</evidence>
<keyword evidence="7 9" id="KW-0234">DNA repair</keyword>
<evidence type="ECO:0000256" key="4">
    <source>
        <dbReference type="ARBA" id="ARBA00022741"/>
    </source>
</evidence>
<evidence type="ECO:0000256" key="10">
    <source>
        <dbReference type="SAM" id="Coils"/>
    </source>
</evidence>
<evidence type="ECO:0000256" key="1">
    <source>
        <dbReference type="ARBA" id="ARBA00003618"/>
    </source>
</evidence>
<evidence type="ECO:0000256" key="2">
    <source>
        <dbReference type="ARBA" id="ARBA00009441"/>
    </source>
</evidence>
<dbReference type="Gene3D" id="3.40.50.300">
    <property type="entry name" value="P-loop containing nucleotide triphosphate hydrolases"/>
    <property type="match status" value="2"/>
</dbReference>
<keyword evidence="5 9" id="KW-0227">DNA damage</keyword>
<dbReference type="PIRSF" id="PIRSF003128">
    <property type="entry name" value="RecN"/>
    <property type="match status" value="1"/>
</dbReference>
<keyword evidence="6" id="KW-0067">ATP-binding</keyword>
<proteinExistence type="inferred from homology"/>
<evidence type="ECO:0000256" key="8">
    <source>
        <dbReference type="ARBA" id="ARBA00033408"/>
    </source>
</evidence>
<dbReference type="EMBL" id="JAKEVY010000002">
    <property type="protein sequence ID" value="MCF1714365.1"/>
    <property type="molecule type" value="Genomic_DNA"/>
</dbReference>
<keyword evidence="4" id="KW-0547">Nucleotide-binding</keyword>
<dbReference type="Pfam" id="PF02463">
    <property type="entry name" value="SMC_N"/>
    <property type="match status" value="1"/>
</dbReference>
<protein>
    <recommendedName>
        <fullName evidence="3 9">DNA repair protein RecN</fullName>
    </recommendedName>
    <alternativeName>
        <fullName evidence="8 9">Recombination protein N</fullName>
    </alternativeName>
</protein>
<feature type="domain" description="AAA+ ATPase" evidence="11">
    <location>
        <begin position="21"/>
        <end position="507"/>
    </location>
</feature>
<dbReference type="InterPro" id="IPR004604">
    <property type="entry name" value="DNA_recomb/repair_RecN"/>
</dbReference>
<comment type="function">
    <text evidence="1 9">May be involved in recombinational repair of damaged DNA.</text>
</comment>
<evidence type="ECO:0000256" key="9">
    <source>
        <dbReference type="PIRNR" id="PIRNR003128"/>
    </source>
</evidence>
<comment type="caution">
    <text evidence="12">The sequence shown here is derived from an EMBL/GenBank/DDBJ whole genome shotgun (WGS) entry which is preliminary data.</text>
</comment>
<name>A0ABS9BFJ2_9BACT</name>
<organism evidence="12 13">
    <name type="scientific">Flavihumibacter fluminis</name>
    <dbReference type="NCBI Taxonomy" id="2909236"/>
    <lineage>
        <taxon>Bacteria</taxon>
        <taxon>Pseudomonadati</taxon>
        <taxon>Bacteroidota</taxon>
        <taxon>Chitinophagia</taxon>
        <taxon>Chitinophagales</taxon>
        <taxon>Chitinophagaceae</taxon>
        <taxon>Flavihumibacter</taxon>
    </lineage>
</organism>
<evidence type="ECO:0000256" key="6">
    <source>
        <dbReference type="ARBA" id="ARBA00022840"/>
    </source>
</evidence>
<keyword evidence="13" id="KW-1185">Reference proteome</keyword>
<keyword evidence="10" id="KW-0175">Coiled coil</keyword>
<evidence type="ECO:0000313" key="12">
    <source>
        <dbReference type="EMBL" id="MCF1714365.1"/>
    </source>
</evidence>
<comment type="similarity">
    <text evidence="2 9">Belongs to the RecN family.</text>
</comment>
<evidence type="ECO:0000259" key="11">
    <source>
        <dbReference type="SMART" id="SM00382"/>
    </source>
</evidence>
<dbReference type="Proteomes" id="UP001200145">
    <property type="component" value="Unassembled WGS sequence"/>
</dbReference>
<evidence type="ECO:0000256" key="7">
    <source>
        <dbReference type="ARBA" id="ARBA00023204"/>
    </source>
</evidence>
<evidence type="ECO:0000313" key="13">
    <source>
        <dbReference type="Proteomes" id="UP001200145"/>
    </source>
</evidence>
<dbReference type="InterPro" id="IPR027417">
    <property type="entry name" value="P-loop_NTPase"/>
</dbReference>
<dbReference type="RefSeq" id="WP_234864979.1">
    <property type="nucleotide sequence ID" value="NZ_JAKEVY010000002.1"/>
</dbReference>